<dbReference type="Proteomes" id="UP001364156">
    <property type="component" value="Chromosome"/>
</dbReference>
<evidence type="ECO:0000313" key="1">
    <source>
        <dbReference type="EMBL" id="WWR46425.1"/>
    </source>
</evidence>
<proteinExistence type="predicted"/>
<protein>
    <submittedName>
        <fullName evidence="1">Uncharacterized protein</fullName>
    </submittedName>
</protein>
<organism evidence="1 2">
    <name type="scientific">Roseovarius phycicola</name>
    <dbReference type="NCBI Taxonomy" id="3080976"/>
    <lineage>
        <taxon>Bacteria</taxon>
        <taxon>Pseudomonadati</taxon>
        <taxon>Pseudomonadota</taxon>
        <taxon>Alphaproteobacteria</taxon>
        <taxon>Rhodobacterales</taxon>
        <taxon>Roseobacteraceae</taxon>
        <taxon>Roseovarius</taxon>
    </lineage>
</organism>
<name>A0ABZ2HM88_9RHOB</name>
<gene>
    <name evidence="1" type="ORF">RZ517_16890</name>
</gene>
<dbReference type="RefSeq" id="WP_338549283.1">
    <property type="nucleotide sequence ID" value="NZ_CP146069.1"/>
</dbReference>
<reference evidence="1 2" key="1">
    <citation type="submission" date="2023-10" db="EMBL/GenBank/DDBJ databases">
        <title>Roseovarius strain S88 nov., isolated from a marine algae.</title>
        <authorList>
            <person name="Lee M.W."/>
            <person name="Lee J.K."/>
            <person name="Kim J.M."/>
            <person name="Choi D.G."/>
            <person name="Baek J.H."/>
            <person name="Bayburt H."/>
            <person name="Jung J.J."/>
            <person name="Han D.M."/>
            <person name="Jeon C.O."/>
        </authorList>
    </citation>
    <scope>NUCLEOTIDE SEQUENCE [LARGE SCALE GENOMIC DNA]</scope>
    <source>
        <strain evidence="1 2">S88</strain>
    </source>
</reference>
<evidence type="ECO:0000313" key="2">
    <source>
        <dbReference type="Proteomes" id="UP001364156"/>
    </source>
</evidence>
<sequence length="171" mass="19717">MTDFDARREQVINDLLALIRKYSSELLLEEIADGDSQAMPKDGVKHLAALHDLRDSYDWRLQKQPDNSWYPCEPIELIAYAVDDHSQRAQVFCNALLVVSELDGTEQDYMNYRWFQSPGEAWFRGLDEPWRSALLAGFAVRHADSNALEREFWTRPGAKGRWIEPKGKSDG</sequence>
<dbReference type="EMBL" id="CP146069">
    <property type="protein sequence ID" value="WWR46425.1"/>
    <property type="molecule type" value="Genomic_DNA"/>
</dbReference>
<accession>A0ABZ2HM88</accession>
<keyword evidence="2" id="KW-1185">Reference proteome</keyword>